<protein>
    <submittedName>
        <fullName evidence="1">Uncharacterized protein</fullName>
    </submittedName>
</protein>
<sequence>MMRIKKNRVIIEFPDLSGFEEDIIYRLPTELSKLLQCATILQVEHGWETDTTFYSVYSLLNAIHPTMPQVQALHFSATNKHELDSKDRIG</sequence>
<dbReference type="AlphaFoldDB" id="A0A1D7QMX7"/>
<proteinExistence type="predicted"/>
<accession>A0A1D7QMX7</accession>
<evidence type="ECO:0000313" key="2">
    <source>
        <dbReference type="Proteomes" id="UP000094313"/>
    </source>
</evidence>
<reference evidence="1 2" key="1">
    <citation type="submission" date="2016-08" db="EMBL/GenBank/DDBJ databases">
        <authorList>
            <person name="Seilhamer J.J."/>
        </authorList>
    </citation>
    <scope>NUCLEOTIDE SEQUENCE [LARGE SCALE GENOMIC DNA]</scope>
    <source>
        <strain evidence="1 2">DX4</strain>
    </source>
</reference>
<name>A0A1D7QMX7_9SPHI</name>
<keyword evidence="2" id="KW-1185">Reference proteome</keyword>
<gene>
    <name evidence="1" type="ORF">BFS30_24390</name>
</gene>
<dbReference type="Proteomes" id="UP000094313">
    <property type="component" value="Chromosome"/>
</dbReference>
<dbReference type="RefSeq" id="WP_069381684.1">
    <property type="nucleotide sequence ID" value="NZ_CP017141.1"/>
</dbReference>
<evidence type="ECO:0000313" key="1">
    <source>
        <dbReference type="EMBL" id="AOM80022.1"/>
    </source>
</evidence>
<organism evidence="1 2">
    <name type="scientific">Pedobacter steynii</name>
    <dbReference type="NCBI Taxonomy" id="430522"/>
    <lineage>
        <taxon>Bacteria</taxon>
        <taxon>Pseudomonadati</taxon>
        <taxon>Bacteroidota</taxon>
        <taxon>Sphingobacteriia</taxon>
        <taxon>Sphingobacteriales</taxon>
        <taxon>Sphingobacteriaceae</taxon>
        <taxon>Pedobacter</taxon>
    </lineage>
</organism>
<dbReference type="EMBL" id="CP017141">
    <property type="protein sequence ID" value="AOM80022.1"/>
    <property type="molecule type" value="Genomic_DNA"/>
</dbReference>
<dbReference type="KEGG" id="psty:BFS30_24390"/>